<organism evidence="1 2">
    <name type="scientific">Alteribacillus iranensis</name>
    <dbReference type="NCBI Taxonomy" id="930128"/>
    <lineage>
        <taxon>Bacteria</taxon>
        <taxon>Bacillati</taxon>
        <taxon>Bacillota</taxon>
        <taxon>Bacilli</taxon>
        <taxon>Bacillales</taxon>
        <taxon>Bacillaceae</taxon>
        <taxon>Alteribacillus</taxon>
    </lineage>
</organism>
<dbReference type="EMBL" id="FONT01000001">
    <property type="protein sequence ID" value="SFE37436.1"/>
    <property type="molecule type" value="Genomic_DNA"/>
</dbReference>
<reference evidence="1 2" key="1">
    <citation type="submission" date="2016-10" db="EMBL/GenBank/DDBJ databases">
        <authorList>
            <person name="de Groot N.N."/>
        </authorList>
    </citation>
    <scope>NUCLEOTIDE SEQUENCE [LARGE SCALE GENOMIC DNA]</scope>
    <source>
        <strain evidence="1 2">DSM 23995</strain>
    </source>
</reference>
<dbReference type="InterPro" id="IPR015421">
    <property type="entry name" value="PyrdxlP-dep_Trfase_major"/>
</dbReference>
<dbReference type="Gene3D" id="3.40.640.10">
    <property type="entry name" value="Type I PLP-dependent aspartate aminotransferase-like (Major domain)"/>
    <property type="match status" value="1"/>
</dbReference>
<dbReference type="Gene3D" id="3.90.1150.60">
    <property type="entry name" value="Methioning gamme-lyase, C-terminal domain"/>
    <property type="match status" value="1"/>
</dbReference>
<evidence type="ECO:0000313" key="1">
    <source>
        <dbReference type="EMBL" id="SFE37436.1"/>
    </source>
</evidence>
<dbReference type="InterPro" id="IPR015424">
    <property type="entry name" value="PyrdxlP-dep_Trfase"/>
</dbReference>
<name>A0A1I2A0S6_9BACI</name>
<dbReference type="SUPFAM" id="SSF53383">
    <property type="entry name" value="PLP-dependent transferases"/>
    <property type="match status" value="1"/>
</dbReference>
<keyword evidence="1" id="KW-0456">Lyase</keyword>
<keyword evidence="2" id="KW-1185">Reference proteome</keyword>
<dbReference type="PANTHER" id="PTHR46658:SF1">
    <property type="entry name" value="CYS OR MET METABOLISM PYRIDOXAL-PHOSPHATE-DEPENDENT ENZYME"/>
    <property type="match status" value="1"/>
</dbReference>
<dbReference type="Pfam" id="PF06838">
    <property type="entry name" value="Met_gamma_lyase"/>
    <property type="match status" value="1"/>
</dbReference>
<evidence type="ECO:0000313" key="2">
    <source>
        <dbReference type="Proteomes" id="UP000199516"/>
    </source>
</evidence>
<dbReference type="OrthoDB" id="9764766at2"/>
<dbReference type="PANTHER" id="PTHR46658">
    <property type="entry name" value="CYS OR MET METABOLISM PYRIDOXAL-PHOSPHATE-DEPENDENT ENZYME"/>
    <property type="match status" value="1"/>
</dbReference>
<dbReference type="STRING" id="930128.SAMN05192532_101580"/>
<dbReference type="InterPro" id="IPR009651">
    <property type="entry name" value="Met_g_lyase_put"/>
</dbReference>
<accession>A0A1I2A0S6</accession>
<dbReference type="AlphaFoldDB" id="A0A1I2A0S6"/>
<protein>
    <submittedName>
        <fullName evidence="1">Cystathionine beta-lyase family protein involved in aluminum resistance</fullName>
    </submittedName>
</protein>
<dbReference type="RefSeq" id="WP_091657057.1">
    <property type="nucleotide sequence ID" value="NZ_FONT01000001.1"/>
</dbReference>
<dbReference type="Proteomes" id="UP000199516">
    <property type="component" value="Unassembled WGS sequence"/>
</dbReference>
<dbReference type="GO" id="GO:0016829">
    <property type="term" value="F:lyase activity"/>
    <property type="evidence" value="ECO:0007669"/>
    <property type="project" value="UniProtKB-KW"/>
</dbReference>
<sequence length="427" mass="46540">MTPEEQLIEKLSERAEKKTREQREHVEAVAERNQQRLLNIFHEEKVSAYHFQSSTGYGYDDIGRETLDQVYAKIFGTEKAIVRHQFISGTHAITTALFGNLRPGDHLVYAGMPYDTLQTVIGISGNEPGSLSEYDISCTVAPLADDGYPSVEVLLTHVKPETKIVAFQRSKGYAMRPSISIETLRTLIHDIKKARPDLIVFVDNCYGEFVEELEPGHVGADLLAGSLIKNPGGGIAKSGGYIAGNATLVDRAASRFAAPGIGLEGGATSDMLLDMFQGLFLAPHTVSQAVAGALYTSAICEECGLNTLPHYKETRTDLIQAVVLEDRERMIRFCQAIQEASPVDSNVSPYPSSMPGYEDEVIMAGGTFIQGSSIEFSADGPMREPYITYVQGGLTTSHVKIAVKHALVTLIKEGLLRLPASHHGKIN</sequence>
<proteinExistence type="predicted"/>
<gene>
    <name evidence="1" type="ORF">SAMN05192532_101580</name>
</gene>